<dbReference type="Proteomes" id="UP001221898">
    <property type="component" value="Unassembled WGS sequence"/>
</dbReference>
<evidence type="ECO:0000256" key="1">
    <source>
        <dbReference type="SAM" id="Phobius"/>
    </source>
</evidence>
<keyword evidence="3" id="KW-1185">Reference proteome</keyword>
<feature type="transmembrane region" description="Helical" evidence="1">
    <location>
        <begin position="51"/>
        <end position="73"/>
    </location>
</feature>
<feature type="transmembrane region" description="Helical" evidence="1">
    <location>
        <begin position="24"/>
        <end position="39"/>
    </location>
</feature>
<sequence length="134" mass="15701">MAGASITARGLEPRSKRQQTQNGKLLRSALFCLWLVFFYHSNHVSLSFSPFGRICVFFFLRFFSVLSVLGTALTELKKIVHIINIKDKEICNYCAFGFCTGMDRKHNEKRKTQMFCWSYRTLTRQTHTQNYKQD</sequence>
<reference evidence="2" key="1">
    <citation type="journal article" date="2023" name="Science">
        <title>Genome structures resolve the early diversification of teleost fishes.</title>
        <authorList>
            <person name="Parey E."/>
            <person name="Louis A."/>
            <person name="Montfort J."/>
            <person name="Bouchez O."/>
            <person name="Roques C."/>
            <person name="Iampietro C."/>
            <person name="Lluch J."/>
            <person name="Castinel A."/>
            <person name="Donnadieu C."/>
            <person name="Desvignes T."/>
            <person name="Floi Bucao C."/>
            <person name="Jouanno E."/>
            <person name="Wen M."/>
            <person name="Mejri S."/>
            <person name="Dirks R."/>
            <person name="Jansen H."/>
            <person name="Henkel C."/>
            <person name="Chen W.J."/>
            <person name="Zahm M."/>
            <person name="Cabau C."/>
            <person name="Klopp C."/>
            <person name="Thompson A.W."/>
            <person name="Robinson-Rechavi M."/>
            <person name="Braasch I."/>
            <person name="Lecointre G."/>
            <person name="Bobe J."/>
            <person name="Postlethwait J.H."/>
            <person name="Berthelot C."/>
            <person name="Roest Crollius H."/>
            <person name="Guiguen Y."/>
        </authorList>
    </citation>
    <scope>NUCLEOTIDE SEQUENCE</scope>
    <source>
        <strain evidence="2">NC1722</strain>
    </source>
</reference>
<name>A0AAD7WFU5_9TELE</name>
<keyword evidence="1" id="KW-1133">Transmembrane helix</keyword>
<dbReference type="AlphaFoldDB" id="A0AAD7WFU5"/>
<accession>A0AAD7WFU5</accession>
<comment type="caution">
    <text evidence="2">The sequence shown here is derived from an EMBL/GenBank/DDBJ whole genome shotgun (WGS) entry which is preliminary data.</text>
</comment>
<keyword evidence="1" id="KW-0812">Transmembrane</keyword>
<evidence type="ECO:0000313" key="3">
    <source>
        <dbReference type="Proteomes" id="UP001221898"/>
    </source>
</evidence>
<proteinExistence type="predicted"/>
<gene>
    <name evidence="2" type="ORF">AAFF_G00030420</name>
</gene>
<dbReference type="EMBL" id="JAINUG010000115">
    <property type="protein sequence ID" value="KAJ8395561.1"/>
    <property type="molecule type" value="Genomic_DNA"/>
</dbReference>
<keyword evidence="1" id="KW-0472">Membrane</keyword>
<evidence type="ECO:0000313" key="2">
    <source>
        <dbReference type="EMBL" id="KAJ8395561.1"/>
    </source>
</evidence>
<organism evidence="2 3">
    <name type="scientific">Aldrovandia affinis</name>
    <dbReference type="NCBI Taxonomy" id="143900"/>
    <lineage>
        <taxon>Eukaryota</taxon>
        <taxon>Metazoa</taxon>
        <taxon>Chordata</taxon>
        <taxon>Craniata</taxon>
        <taxon>Vertebrata</taxon>
        <taxon>Euteleostomi</taxon>
        <taxon>Actinopterygii</taxon>
        <taxon>Neopterygii</taxon>
        <taxon>Teleostei</taxon>
        <taxon>Notacanthiformes</taxon>
        <taxon>Halosauridae</taxon>
        <taxon>Aldrovandia</taxon>
    </lineage>
</organism>
<protein>
    <submittedName>
        <fullName evidence="2">Uncharacterized protein</fullName>
    </submittedName>
</protein>